<reference evidence="2" key="1">
    <citation type="submission" date="2021-01" db="EMBL/GenBank/DDBJ databases">
        <authorList>
            <person name="Corre E."/>
            <person name="Pelletier E."/>
            <person name="Niang G."/>
            <person name="Scheremetjew M."/>
            <person name="Finn R."/>
            <person name="Kale V."/>
            <person name="Holt S."/>
            <person name="Cochrane G."/>
            <person name="Meng A."/>
            <person name="Brown T."/>
            <person name="Cohen L."/>
        </authorList>
    </citation>
    <scope>NUCLEOTIDE SEQUENCE</scope>
    <source>
        <strain evidence="2">CCMP826</strain>
    </source>
</reference>
<dbReference type="EMBL" id="HBGV01019275">
    <property type="protein sequence ID" value="CAD9518091.1"/>
    <property type="molecule type" value="Transcribed_RNA"/>
</dbReference>
<dbReference type="CDD" id="cd16841">
    <property type="entry name" value="RraA_family"/>
    <property type="match status" value="1"/>
</dbReference>
<proteinExistence type="predicted"/>
<evidence type="ECO:0000256" key="1">
    <source>
        <dbReference type="PIRSR" id="PIRSR605493-1"/>
    </source>
</evidence>
<dbReference type="InterPro" id="IPR036704">
    <property type="entry name" value="RraA/RraA-like_sf"/>
</dbReference>
<keyword evidence="1" id="KW-0460">Magnesium</keyword>
<evidence type="ECO:0008006" key="3">
    <source>
        <dbReference type="Google" id="ProtNLM"/>
    </source>
</evidence>
<sequence>MGRLLLQSMANTAKGISAKRVLPLTRKPPIGYLSNISQHSALAGRVGIAPTPHHLTLKQNMSYFSRTINSASMHEEEKAKELHKLITRLRDVDTAALCDADKSLVAQRHDDHSNSSLQYIGLGLMNPLTVRPINDQQGDDNPKMVGVARTVQCTRPNDFLAVLQGLDEAKSGEVLVVNTLDSTRAVAGGLFLTECQRKNIGGIIIDGPVRDISVMNKSPILCYATSVTPYSGTVQCVGETQVPIVCGGVKVMPGDILVGDLDGVVVGSQESFERVLDSAENVMSLESTLMSGMDQGIGLHSMSNFKEHLQARKEGQESLLEFRKKRLVSFKGTHREIFK</sequence>
<dbReference type="Gene3D" id="3.50.30.40">
    <property type="entry name" value="Ribonuclease E inhibitor RraA/RraA-like"/>
    <property type="match status" value="1"/>
</dbReference>
<gene>
    <name evidence="2" type="ORF">HTAM1171_LOCUS11949</name>
</gene>
<protein>
    <recommendedName>
        <fullName evidence="3">Dimethylmenaquinone methyltransferase</fullName>
    </recommendedName>
</protein>
<dbReference type="SUPFAM" id="SSF89562">
    <property type="entry name" value="RraA-like"/>
    <property type="match status" value="1"/>
</dbReference>
<keyword evidence="1" id="KW-0479">Metal-binding</keyword>
<dbReference type="Pfam" id="PF03737">
    <property type="entry name" value="RraA-like"/>
    <property type="match status" value="1"/>
</dbReference>
<comment type="cofactor">
    <cofactor evidence="1">
        <name>Mg(2+)</name>
        <dbReference type="ChEBI" id="CHEBI:18420"/>
    </cofactor>
</comment>
<accession>A0A7S2IFM5</accession>
<name>A0A7S2IFM5_9STRA</name>
<dbReference type="PANTHER" id="PTHR33254:SF4">
    <property type="entry name" value="4-HYDROXY-4-METHYL-2-OXOGLUTARATE ALDOLASE 3-RELATED"/>
    <property type="match status" value="1"/>
</dbReference>
<dbReference type="GO" id="GO:0046872">
    <property type="term" value="F:metal ion binding"/>
    <property type="evidence" value="ECO:0007669"/>
    <property type="project" value="UniProtKB-KW"/>
</dbReference>
<organism evidence="2">
    <name type="scientific">Helicotheca tamesis</name>
    <dbReference type="NCBI Taxonomy" id="374047"/>
    <lineage>
        <taxon>Eukaryota</taxon>
        <taxon>Sar</taxon>
        <taxon>Stramenopiles</taxon>
        <taxon>Ochrophyta</taxon>
        <taxon>Bacillariophyta</taxon>
        <taxon>Mediophyceae</taxon>
        <taxon>Lithodesmiophycidae</taxon>
        <taxon>Lithodesmiales</taxon>
        <taxon>Lithodesmiaceae</taxon>
        <taxon>Helicotheca</taxon>
    </lineage>
</organism>
<feature type="binding site" evidence="1">
    <location>
        <position position="211"/>
    </location>
    <ligand>
        <name>Mg(2+)</name>
        <dbReference type="ChEBI" id="CHEBI:18420"/>
    </ligand>
</feature>
<evidence type="ECO:0000313" key="2">
    <source>
        <dbReference type="EMBL" id="CAD9518091.1"/>
    </source>
</evidence>
<dbReference type="PANTHER" id="PTHR33254">
    <property type="entry name" value="4-HYDROXY-4-METHYL-2-OXOGLUTARATE ALDOLASE 3-RELATED"/>
    <property type="match status" value="1"/>
</dbReference>
<dbReference type="AlphaFoldDB" id="A0A7S2IFM5"/>
<feature type="binding site" evidence="1">
    <location>
        <position position="210"/>
    </location>
    <ligand>
        <name>substrate</name>
    </ligand>
</feature>
<dbReference type="InterPro" id="IPR005493">
    <property type="entry name" value="RraA/RraA-like"/>
</dbReference>